<dbReference type="Proteomes" id="UP000185608">
    <property type="component" value="Chromosome"/>
</dbReference>
<sequence>MYQAEPTVVARRYLDENLDVLETDWVTTDQAQSGTAPADLRDAIERAEREEVSRLQDTDREQVEIELDSASSSGQRLRLFAEEYTTGAETFEGVVETFITEPDQHARVVKPTDEETLEAALRAVLHEAAASGVVEEDQWEIAADGGGTSWTVQVDPK</sequence>
<gene>
    <name evidence="1" type="ORF">HTSR_1686</name>
</gene>
<reference evidence="1 2" key="1">
    <citation type="submission" date="2016-06" db="EMBL/GenBank/DDBJ databases">
        <title>Discovery of anaerobic lithoheterotrophic haloarchaeon capable of sulfur respiration by hydrogen and formate.</title>
        <authorList>
            <person name="Sorokin D.Y."/>
            <person name="Kublanov I.V."/>
            <person name="Roman P."/>
            <person name="Sinninghe Damste J.S."/>
            <person name="Golyshin P.N."/>
            <person name="Rojo D."/>
            <person name="Ciordia S."/>
            <person name="Mena Md.C."/>
            <person name="Ferrer M."/>
            <person name="Smedile F."/>
            <person name="Messina E."/>
            <person name="La Cono V."/>
            <person name="Yakimov M.M."/>
        </authorList>
    </citation>
    <scope>NUCLEOTIDE SEQUENCE [LARGE SCALE GENOMIC DNA]</scope>
    <source>
        <strain evidence="1 2">HTSR1</strain>
    </source>
</reference>
<dbReference type="AlphaFoldDB" id="A0A1D8S669"/>
<accession>A0A1D8S669</accession>
<evidence type="ECO:0000313" key="2">
    <source>
        <dbReference type="Proteomes" id="UP000185608"/>
    </source>
</evidence>
<dbReference type="RefSeq" id="WP_070365518.1">
    <property type="nucleotide sequence ID" value="NZ_CP016070.1"/>
</dbReference>
<dbReference type="KEGG" id="halh:HTSR_1686"/>
<evidence type="ECO:0000313" key="1">
    <source>
        <dbReference type="EMBL" id="AOW80856.1"/>
    </source>
</evidence>
<name>A0A1D8S669_9EURY</name>
<organism evidence="1 2">
    <name type="scientific">Halodesulfurarchaeum formicicum</name>
    <dbReference type="NCBI Taxonomy" id="1873524"/>
    <lineage>
        <taxon>Archaea</taxon>
        <taxon>Methanobacteriati</taxon>
        <taxon>Methanobacteriota</taxon>
        <taxon>Stenosarchaea group</taxon>
        <taxon>Halobacteria</taxon>
        <taxon>Halobacteriales</taxon>
        <taxon>Halobacteriaceae</taxon>
        <taxon>Halodesulfurarchaeum</taxon>
    </lineage>
</organism>
<protein>
    <submittedName>
        <fullName evidence="1">Uncharacterized protein</fullName>
    </submittedName>
</protein>
<dbReference type="EMBL" id="CP016070">
    <property type="protein sequence ID" value="AOW80856.1"/>
    <property type="molecule type" value="Genomic_DNA"/>
</dbReference>
<dbReference type="GeneID" id="29829673"/>
<proteinExistence type="predicted"/>